<proteinExistence type="predicted"/>
<organism evidence="1">
    <name type="scientific">Eucalyptus grandis</name>
    <name type="common">Flooded gum</name>
    <dbReference type="NCBI Taxonomy" id="71139"/>
    <lineage>
        <taxon>Eukaryota</taxon>
        <taxon>Viridiplantae</taxon>
        <taxon>Streptophyta</taxon>
        <taxon>Embryophyta</taxon>
        <taxon>Tracheophyta</taxon>
        <taxon>Spermatophyta</taxon>
        <taxon>Magnoliopsida</taxon>
        <taxon>eudicotyledons</taxon>
        <taxon>Gunneridae</taxon>
        <taxon>Pentapetalae</taxon>
        <taxon>rosids</taxon>
        <taxon>malvids</taxon>
        <taxon>Myrtales</taxon>
        <taxon>Myrtaceae</taxon>
        <taxon>Myrtoideae</taxon>
        <taxon>Eucalypteae</taxon>
        <taxon>Eucalyptus</taxon>
    </lineage>
</organism>
<dbReference type="EMBL" id="KK198759">
    <property type="protein sequence ID" value="KCW65580.1"/>
    <property type="molecule type" value="Genomic_DNA"/>
</dbReference>
<dbReference type="InParanoid" id="A0A059BIR8"/>
<reference evidence="1" key="1">
    <citation type="submission" date="2013-07" db="EMBL/GenBank/DDBJ databases">
        <title>The genome of Eucalyptus grandis.</title>
        <authorList>
            <person name="Schmutz J."/>
            <person name="Hayes R."/>
            <person name="Myburg A."/>
            <person name="Tuskan G."/>
            <person name="Grattapaglia D."/>
            <person name="Rokhsar D.S."/>
        </authorList>
    </citation>
    <scope>NUCLEOTIDE SEQUENCE</scope>
    <source>
        <tissue evidence="1">Leaf extractions</tissue>
    </source>
</reference>
<sequence length="102" mass="11641">MGWSHNQRKGWWGGFGNDLVDIVRTPFNWNTQDVHPEWTGEKAITLQGCVRDPSLKYNQMAGKKPGAPINNTLSIRSKLEFSHIQPFFPNRDLNVVCSPYTP</sequence>
<accession>A0A059BIR8</accession>
<protein>
    <submittedName>
        <fullName evidence="1">Uncharacterized protein</fullName>
    </submittedName>
</protein>
<dbReference type="Gramene" id="KCW65580">
    <property type="protein sequence ID" value="KCW65580"/>
    <property type="gene ID" value="EUGRSUZ_G02975"/>
</dbReference>
<name>A0A059BIR8_EUCGR</name>
<gene>
    <name evidence="1" type="ORF">EUGRSUZ_G02975</name>
</gene>
<evidence type="ECO:0000313" key="1">
    <source>
        <dbReference type="EMBL" id="KCW65580.1"/>
    </source>
</evidence>
<dbReference type="AlphaFoldDB" id="A0A059BIR8"/>